<dbReference type="eggNOG" id="KOG4307">
    <property type="taxonomic scope" value="Eukaryota"/>
</dbReference>
<dbReference type="OMA" id="QNIGHQH"/>
<keyword evidence="3" id="KW-0041">Annexin</keyword>
<feature type="compositionally biased region" description="Low complexity" evidence="4">
    <location>
        <begin position="341"/>
        <end position="359"/>
    </location>
</feature>
<dbReference type="SUPFAM" id="SSF47874">
    <property type="entry name" value="Annexin"/>
    <property type="match status" value="1"/>
</dbReference>
<comment type="similarity">
    <text evidence="1">Belongs to the annexin family.</text>
</comment>
<dbReference type="Pfam" id="PF00191">
    <property type="entry name" value="Annexin"/>
    <property type="match status" value="2"/>
</dbReference>
<feature type="compositionally biased region" description="Polar residues" evidence="4">
    <location>
        <begin position="885"/>
        <end position="894"/>
    </location>
</feature>
<dbReference type="PRINTS" id="PR00196">
    <property type="entry name" value="ANNEXIN"/>
</dbReference>
<dbReference type="GO" id="GO:0001786">
    <property type="term" value="F:phosphatidylserine binding"/>
    <property type="evidence" value="ECO:0007669"/>
    <property type="project" value="TreeGrafter"/>
</dbReference>
<keyword evidence="2" id="KW-0677">Repeat</keyword>
<feature type="compositionally biased region" description="Basic and acidic residues" evidence="4">
    <location>
        <begin position="542"/>
        <end position="573"/>
    </location>
</feature>
<dbReference type="InParanoid" id="M4BHL2"/>
<feature type="region of interest" description="Disordered" evidence="4">
    <location>
        <begin position="415"/>
        <end position="573"/>
    </location>
</feature>
<feature type="compositionally biased region" description="Basic and acidic residues" evidence="4">
    <location>
        <begin position="415"/>
        <end position="426"/>
    </location>
</feature>
<dbReference type="GO" id="GO:0005886">
    <property type="term" value="C:plasma membrane"/>
    <property type="evidence" value="ECO:0007669"/>
    <property type="project" value="TreeGrafter"/>
</dbReference>
<dbReference type="EMBL" id="JH598261">
    <property type="status" value="NOT_ANNOTATED_CDS"/>
    <property type="molecule type" value="Genomic_DNA"/>
</dbReference>
<feature type="compositionally biased region" description="Low complexity" evidence="4">
    <location>
        <begin position="980"/>
        <end position="996"/>
    </location>
</feature>
<feature type="compositionally biased region" description="Low complexity" evidence="4">
    <location>
        <begin position="796"/>
        <end position="843"/>
    </location>
</feature>
<dbReference type="SMART" id="SM00335">
    <property type="entry name" value="ANX"/>
    <property type="match status" value="3"/>
</dbReference>
<evidence type="ECO:0000256" key="1">
    <source>
        <dbReference type="ARBA" id="ARBA00007831"/>
    </source>
</evidence>
<evidence type="ECO:0008006" key="7">
    <source>
        <dbReference type="Google" id="ProtNLM"/>
    </source>
</evidence>
<evidence type="ECO:0000313" key="5">
    <source>
        <dbReference type="EnsemblProtists" id="HpaP805888"/>
    </source>
</evidence>
<evidence type="ECO:0000256" key="3">
    <source>
        <dbReference type="ARBA" id="ARBA00023216"/>
    </source>
</evidence>
<dbReference type="AlphaFoldDB" id="M4BHL2"/>
<dbReference type="InterPro" id="IPR037104">
    <property type="entry name" value="Annexin_sf"/>
</dbReference>
<feature type="compositionally biased region" description="Basic and acidic residues" evidence="4">
    <location>
        <begin position="650"/>
        <end position="780"/>
    </location>
</feature>
<evidence type="ECO:0000256" key="4">
    <source>
        <dbReference type="SAM" id="MobiDB-lite"/>
    </source>
</evidence>
<dbReference type="EnsemblProtists" id="HpaT805888">
    <property type="protein sequence ID" value="HpaP805888"/>
    <property type="gene ID" value="HpaG805888"/>
</dbReference>
<dbReference type="InterPro" id="IPR001464">
    <property type="entry name" value="Annexin"/>
</dbReference>
<feature type="compositionally biased region" description="Polar residues" evidence="4">
    <location>
        <begin position="427"/>
        <end position="436"/>
    </location>
</feature>
<reference evidence="5" key="2">
    <citation type="submission" date="2015-06" db="UniProtKB">
        <authorList>
            <consortium name="EnsemblProtists"/>
        </authorList>
    </citation>
    <scope>IDENTIFICATION</scope>
    <source>
        <strain evidence="5">Emoy2</strain>
    </source>
</reference>
<evidence type="ECO:0000256" key="2">
    <source>
        <dbReference type="ARBA" id="ARBA00022737"/>
    </source>
</evidence>
<dbReference type="Gene3D" id="1.10.220.10">
    <property type="entry name" value="Annexin"/>
    <property type="match status" value="4"/>
</dbReference>
<dbReference type="HOGENOM" id="CLU_293111_0_0_1"/>
<dbReference type="VEuPathDB" id="FungiDB:HpaG805888"/>
<feature type="compositionally biased region" description="Polar residues" evidence="4">
    <location>
        <begin position="844"/>
        <end position="872"/>
    </location>
</feature>
<dbReference type="GO" id="GO:0005737">
    <property type="term" value="C:cytoplasm"/>
    <property type="evidence" value="ECO:0007669"/>
    <property type="project" value="TreeGrafter"/>
</dbReference>
<keyword evidence="6" id="KW-1185">Reference proteome</keyword>
<feature type="region of interest" description="Disordered" evidence="4">
    <location>
        <begin position="650"/>
        <end position="1038"/>
    </location>
</feature>
<feature type="compositionally biased region" description="Low complexity" evidence="4">
    <location>
        <begin position="959"/>
        <end position="972"/>
    </location>
</feature>
<dbReference type="Proteomes" id="UP000011713">
    <property type="component" value="Unassembled WGS sequence"/>
</dbReference>
<dbReference type="PANTHER" id="PTHR10502:SF102">
    <property type="entry name" value="ANNEXIN B11"/>
    <property type="match status" value="1"/>
</dbReference>
<dbReference type="GO" id="GO:0005544">
    <property type="term" value="F:calcium-dependent phospholipid binding"/>
    <property type="evidence" value="ECO:0007669"/>
    <property type="project" value="InterPro"/>
</dbReference>
<accession>M4BHL2</accession>
<dbReference type="PANTHER" id="PTHR10502">
    <property type="entry name" value="ANNEXIN"/>
    <property type="match status" value="1"/>
</dbReference>
<organism evidence="5 6">
    <name type="scientific">Hyaloperonospora arabidopsidis (strain Emoy2)</name>
    <name type="common">Downy mildew agent</name>
    <name type="synonym">Peronospora arabidopsidis</name>
    <dbReference type="NCBI Taxonomy" id="559515"/>
    <lineage>
        <taxon>Eukaryota</taxon>
        <taxon>Sar</taxon>
        <taxon>Stramenopiles</taxon>
        <taxon>Oomycota</taxon>
        <taxon>Peronosporomycetes</taxon>
        <taxon>Peronosporales</taxon>
        <taxon>Peronosporaceae</taxon>
        <taxon>Hyaloperonospora</taxon>
    </lineage>
</organism>
<name>M4BHL2_HYAAE</name>
<feature type="compositionally biased region" description="Low complexity" evidence="4">
    <location>
        <begin position="901"/>
        <end position="938"/>
    </location>
</feature>
<dbReference type="GO" id="GO:0005509">
    <property type="term" value="F:calcium ion binding"/>
    <property type="evidence" value="ECO:0007669"/>
    <property type="project" value="InterPro"/>
</dbReference>
<feature type="compositionally biased region" description="Polar residues" evidence="4">
    <location>
        <begin position="939"/>
        <end position="958"/>
    </location>
</feature>
<dbReference type="PROSITE" id="PS51897">
    <property type="entry name" value="ANNEXIN_2"/>
    <property type="match status" value="1"/>
</dbReference>
<dbReference type="eggNOG" id="KOG0819">
    <property type="taxonomic scope" value="Eukaryota"/>
</dbReference>
<dbReference type="STRING" id="559515.M4BHL2"/>
<evidence type="ECO:0000313" key="6">
    <source>
        <dbReference type="Proteomes" id="UP000011713"/>
    </source>
</evidence>
<dbReference type="InterPro" id="IPR018502">
    <property type="entry name" value="Annexin_repeat"/>
</dbReference>
<feature type="region of interest" description="Disordered" evidence="4">
    <location>
        <begin position="334"/>
        <end position="380"/>
    </location>
</feature>
<sequence length="1038" mass="120862">MTLELYPSSVHDAFQGVEIPYSPHVVKCAQQIHEACKGPSFDQETLLSDLGSQSLEMRHVIALCYKELYCQSLQSAFQKNETSDEALVRLLRLLATPLPELEAQILSAATKDTKGAPATLLLQVIADRTNEEMSILKNVYYDLVGQDVAVTMDSELSGDFRKVVLARLQAPQVPYNPAVHTAAKAEEEAVALYKAGQGRLGTKEEVFVGILVKAPPEFLKMMDTVYVAQYRNDIAKAVDKEFSGDAKRGLKYLVQCTMNPYPAIAEVFEQTLKACGTDKTGLSTALVRYQSVLPYVKAAYKKLYRKELRDRIGEETSGDYKKLVLSVFDAPRDHSKTKMKGSSWSASSGGLSGRTLTGANSSDSMRHISSSTSLRLSSKDHGATFGALPAEKQASGESQSSLDECVVRDAAPHQDLHHLPSSESGRHSSQTITSEHGVQLQDENSRSHVKMPGLRTSGYPSSQQRPLHLPRQEQKGQRLVQQQHHQQDEEQEQREEQQLRQRQEEEKKKRAKEQQLRQRQEEEQRQRDEEQQLLQRQEEEEQQRAEEEQQQRQKEEEHRQREEEELLQRQEVEQRQRAEAELRKRQEEELRKRQEEELRKRQEEELRQRQEEELRQRQEEELRQRQEEEERQRAEKELRQRQEEEQRQRAEAELRQREEEEQRQRDEEKLQQRLEKEQRQQVEEEEQQRQEEEQRQRAEAELRQLQVEEQRQRDEEKQRKRDEEELQQRRQEEKRQLQQEHLRQRQEEERQQEQLRQRLEEKRRQKQQRMEEEQRKRDEEQQQLLQQRSGALPSRQQEAVHSMQQVQQQDYSQSLSYAQQSQQSGFPPQQQPYQTGYPQVPQQSIDPLQHQPSYPPQQHESSYPQPSTPGYTPQQRPSLPLQQPIYPSQRQQIYPSLHSIYPQQQQSTYPPQQQPSYSLCRSSYVSQESYTSSQQSNYPSSQHGYSSPQLPAYPQTQHPGYQPNQAYQQYPPTGQQPLNQSYQQYSSPGPSGYQGPHGVTPSYPMPLGGNYARGGYPTGGERQVQYPVPGGYPPHGGV</sequence>
<proteinExistence type="inferred from homology"/>
<protein>
    <recommendedName>
        <fullName evidence="7">Annexin</fullName>
    </recommendedName>
</protein>
<feature type="compositionally biased region" description="Low complexity" evidence="4">
    <location>
        <begin position="873"/>
        <end position="884"/>
    </location>
</feature>
<reference evidence="6" key="1">
    <citation type="journal article" date="2010" name="Science">
        <title>Signatures of adaptation to obligate biotrophy in the Hyaloperonospora arabidopsidis genome.</title>
        <authorList>
            <person name="Baxter L."/>
            <person name="Tripathy S."/>
            <person name="Ishaque N."/>
            <person name="Boot N."/>
            <person name="Cabral A."/>
            <person name="Kemen E."/>
            <person name="Thines M."/>
            <person name="Ah-Fong A."/>
            <person name="Anderson R."/>
            <person name="Badejoko W."/>
            <person name="Bittner-Eddy P."/>
            <person name="Boore J.L."/>
            <person name="Chibucos M.C."/>
            <person name="Coates M."/>
            <person name="Dehal P."/>
            <person name="Delehaunty K."/>
            <person name="Dong S."/>
            <person name="Downton P."/>
            <person name="Dumas B."/>
            <person name="Fabro G."/>
            <person name="Fronick C."/>
            <person name="Fuerstenberg S.I."/>
            <person name="Fulton L."/>
            <person name="Gaulin E."/>
            <person name="Govers F."/>
            <person name="Hughes L."/>
            <person name="Humphray S."/>
            <person name="Jiang R.H."/>
            <person name="Judelson H."/>
            <person name="Kamoun S."/>
            <person name="Kyung K."/>
            <person name="Meijer H."/>
            <person name="Minx P."/>
            <person name="Morris P."/>
            <person name="Nelson J."/>
            <person name="Phuntumart V."/>
            <person name="Qutob D."/>
            <person name="Rehmany A."/>
            <person name="Rougon-Cardoso A."/>
            <person name="Ryden P."/>
            <person name="Torto-Alalibo T."/>
            <person name="Studholme D."/>
            <person name="Wang Y."/>
            <person name="Win J."/>
            <person name="Wood J."/>
            <person name="Clifton S.W."/>
            <person name="Rogers J."/>
            <person name="Van den Ackerveken G."/>
            <person name="Jones J.D."/>
            <person name="McDowell J.M."/>
            <person name="Beynon J."/>
            <person name="Tyler B.M."/>
        </authorList>
    </citation>
    <scope>NUCLEOTIDE SEQUENCE [LARGE SCALE GENOMIC DNA]</scope>
    <source>
        <strain evidence="6">Emoy2</strain>
    </source>
</reference>
<feature type="compositionally biased region" description="Basic and acidic residues" evidence="4">
    <location>
        <begin position="494"/>
        <end position="530"/>
    </location>
</feature>